<dbReference type="PANTHER" id="PTHR30590:SF3">
    <property type="entry name" value="HYPOTHETICAL MEMBRANE SPANNING PROTEIN"/>
    <property type="match status" value="1"/>
</dbReference>
<dbReference type="AlphaFoldDB" id="A0A7X0MH03"/>
<dbReference type="PANTHER" id="PTHR30590">
    <property type="entry name" value="INNER MEMBRANE PROTEIN"/>
    <property type="match status" value="1"/>
</dbReference>
<feature type="transmembrane region" description="Helical" evidence="1">
    <location>
        <begin position="199"/>
        <end position="220"/>
    </location>
</feature>
<feature type="transmembrane region" description="Helical" evidence="1">
    <location>
        <begin position="340"/>
        <end position="361"/>
    </location>
</feature>
<dbReference type="Pfam" id="PF04235">
    <property type="entry name" value="DUF418"/>
    <property type="match status" value="1"/>
</dbReference>
<evidence type="ECO:0000313" key="4">
    <source>
        <dbReference type="Proteomes" id="UP000521017"/>
    </source>
</evidence>
<keyword evidence="1" id="KW-0472">Membrane</keyword>
<feature type="transmembrane region" description="Helical" evidence="1">
    <location>
        <begin position="20"/>
        <end position="37"/>
    </location>
</feature>
<feature type="transmembrane region" description="Helical" evidence="1">
    <location>
        <begin position="141"/>
        <end position="161"/>
    </location>
</feature>
<organism evidence="3 4">
    <name type="scientific">Pedobacter cryoconitis</name>
    <dbReference type="NCBI Taxonomy" id="188932"/>
    <lineage>
        <taxon>Bacteria</taxon>
        <taxon>Pseudomonadati</taxon>
        <taxon>Bacteroidota</taxon>
        <taxon>Sphingobacteriia</taxon>
        <taxon>Sphingobacteriales</taxon>
        <taxon>Sphingobacteriaceae</taxon>
        <taxon>Pedobacter</taxon>
    </lineage>
</organism>
<gene>
    <name evidence="3" type="ORF">HDF25_000756</name>
</gene>
<dbReference type="RefSeq" id="WP_184622908.1">
    <property type="nucleotide sequence ID" value="NZ_JACHCC010000002.1"/>
</dbReference>
<evidence type="ECO:0000256" key="1">
    <source>
        <dbReference type="SAM" id="Phobius"/>
    </source>
</evidence>
<sequence>MEPIAVQPIPATNRTAILDILRGWAIIGVVIGNYDYFAEAGNKIQHAPNIISTSLQYFMAYVVAAKSWTMLSVLFGYGFALVMNNVAAKGKNPVLFFSRRMFWLLVLAFINSAFWFGDVLKDYALLGFILLLFHRQSAKTALRVAAALVLLVPFVAAYLSYLKLFNYDVAKAHFMHLYYSHNWIDIFVMNLKGTYYTEMINPGYAITAHMVMLACMLLGFAAQRIDFFNRLAEFKKQLKTVFFATLLFAVASNVAQSFIDKANPHFFNWFKPYYWITLSTMISILCGICWLYLNGRMQYFFTGLQAMGKMTLTNYMMQSILAPFIFLNVGLGIFNTQPYWFYIFIALLIFIIQVGFSKWWLSRYNYGPVEWIWRQLSYGKRFPIRKKDETISSLFSNNIQD</sequence>
<protein>
    <recommendedName>
        <fullName evidence="2">DUF418 domain-containing protein</fullName>
    </recommendedName>
</protein>
<dbReference type="InterPro" id="IPR007349">
    <property type="entry name" value="DUF418"/>
</dbReference>
<feature type="transmembrane region" description="Helical" evidence="1">
    <location>
        <begin position="274"/>
        <end position="293"/>
    </location>
</feature>
<evidence type="ECO:0000259" key="2">
    <source>
        <dbReference type="Pfam" id="PF04235"/>
    </source>
</evidence>
<dbReference type="InterPro" id="IPR052529">
    <property type="entry name" value="Bact_Transport_Assoc"/>
</dbReference>
<reference evidence="3 4" key="1">
    <citation type="submission" date="2020-08" db="EMBL/GenBank/DDBJ databases">
        <title>Genomic Encyclopedia of Type Strains, Phase IV (KMG-V): Genome sequencing to study the core and pangenomes of soil and plant-associated prokaryotes.</title>
        <authorList>
            <person name="Whitman W."/>
        </authorList>
    </citation>
    <scope>NUCLEOTIDE SEQUENCE [LARGE SCALE GENOMIC DNA]</scope>
    <source>
        <strain evidence="3 4">M2T3</strain>
    </source>
</reference>
<proteinExistence type="predicted"/>
<comment type="caution">
    <text evidence="3">The sequence shown here is derived from an EMBL/GenBank/DDBJ whole genome shotgun (WGS) entry which is preliminary data.</text>
</comment>
<feature type="transmembrane region" description="Helical" evidence="1">
    <location>
        <begin position="101"/>
        <end position="120"/>
    </location>
</feature>
<dbReference type="EMBL" id="JACHCC010000002">
    <property type="protein sequence ID" value="MBB6498619.1"/>
    <property type="molecule type" value="Genomic_DNA"/>
</dbReference>
<keyword evidence="1" id="KW-0812">Transmembrane</keyword>
<keyword evidence="1" id="KW-1133">Transmembrane helix</keyword>
<feature type="transmembrane region" description="Helical" evidence="1">
    <location>
        <begin position="58"/>
        <end position="81"/>
    </location>
</feature>
<feature type="transmembrane region" description="Helical" evidence="1">
    <location>
        <begin position="241"/>
        <end position="259"/>
    </location>
</feature>
<name>A0A7X0MH03_9SPHI</name>
<evidence type="ECO:0000313" key="3">
    <source>
        <dbReference type="EMBL" id="MBB6498619.1"/>
    </source>
</evidence>
<feature type="domain" description="DUF418" evidence="2">
    <location>
        <begin position="224"/>
        <end position="380"/>
    </location>
</feature>
<accession>A0A7X0MH03</accession>
<feature type="transmembrane region" description="Helical" evidence="1">
    <location>
        <begin position="314"/>
        <end position="334"/>
    </location>
</feature>
<dbReference type="Proteomes" id="UP000521017">
    <property type="component" value="Unassembled WGS sequence"/>
</dbReference>